<keyword evidence="1" id="KW-1133">Transmembrane helix</keyword>
<comment type="caution">
    <text evidence="2">The sequence shown here is derived from an EMBL/GenBank/DDBJ whole genome shotgun (WGS) entry which is preliminary data.</text>
</comment>
<name>A0A2H0RB02_UNCKA</name>
<evidence type="ECO:0000256" key="1">
    <source>
        <dbReference type="SAM" id="Phobius"/>
    </source>
</evidence>
<protein>
    <submittedName>
        <fullName evidence="2">Uncharacterized protein</fullName>
    </submittedName>
</protein>
<keyword evidence="1" id="KW-0812">Transmembrane</keyword>
<keyword evidence="1" id="KW-0472">Membrane</keyword>
<feature type="transmembrane region" description="Helical" evidence="1">
    <location>
        <begin position="13"/>
        <end position="31"/>
    </location>
</feature>
<sequence>MSLNDAAEITKKGVVYLLLFIVFYIFTENLIRGFLYTYNAVFPDPPKPPTFAYGKIENIQIRTLPLDLVNIEFRNELTTSKLPQFSKIVQVYKTVEPRVSVAKEERFKNIASILGFTDTAKKISESRRLWVDTLKNRQFDAEVFYGQFSLETQNSFLENIITPGFIPTEQESINATKDFYKQIGFWNSDLNSADYKVTPAYIVEGLVKSAVDEPFKESLKYVSVSPKKMAYSYNEKNDKGTVEIKEEYKKIFGDNPQITNISAYVTKQKNNTYNQALVVSDAKYSYFDTEEKSEYYPIINSQVAWKNLNAGKASLVYIKADGSDFFAPNDSVKNIETIDIRQIDLGYYIDKEYLKYIEPIYVFYGKYTTSSKKTGDVIFYLPALDPQGIKQ</sequence>
<dbReference type="EMBL" id="PCXU01000013">
    <property type="protein sequence ID" value="PIR43712.1"/>
    <property type="molecule type" value="Genomic_DNA"/>
</dbReference>
<evidence type="ECO:0000313" key="2">
    <source>
        <dbReference type="EMBL" id="PIR43712.1"/>
    </source>
</evidence>
<gene>
    <name evidence="2" type="ORF">COV24_01500</name>
</gene>
<accession>A0A2H0RB02</accession>
<reference evidence="2 3" key="1">
    <citation type="submission" date="2017-09" db="EMBL/GenBank/DDBJ databases">
        <title>Depth-based differentiation of microbial function through sediment-hosted aquifers and enrichment of novel symbionts in the deep terrestrial subsurface.</title>
        <authorList>
            <person name="Probst A.J."/>
            <person name="Ladd B."/>
            <person name="Jarett J.K."/>
            <person name="Geller-Mcgrath D.E."/>
            <person name="Sieber C.M."/>
            <person name="Emerson J.B."/>
            <person name="Anantharaman K."/>
            <person name="Thomas B.C."/>
            <person name="Malmstrom R."/>
            <person name="Stieglmeier M."/>
            <person name="Klingl A."/>
            <person name="Woyke T."/>
            <person name="Ryan C.M."/>
            <person name="Banfield J.F."/>
        </authorList>
    </citation>
    <scope>NUCLEOTIDE SEQUENCE [LARGE SCALE GENOMIC DNA]</scope>
    <source>
        <strain evidence="2">CG10_big_fil_rev_8_21_14_0_10_32_10</strain>
    </source>
</reference>
<dbReference type="AlphaFoldDB" id="A0A2H0RB02"/>
<proteinExistence type="predicted"/>
<organism evidence="2 3">
    <name type="scientific">candidate division WWE3 bacterium CG10_big_fil_rev_8_21_14_0_10_32_10</name>
    <dbReference type="NCBI Taxonomy" id="1975090"/>
    <lineage>
        <taxon>Bacteria</taxon>
        <taxon>Katanobacteria</taxon>
    </lineage>
</organism>
<evidence type="ECO:0000313" key="3">
    <source>
        <dbReference type="Proteomes" id="UP000230214"/>
    </source>
</evidence>
<dbReference type="Proteomes" id="UP000230214">
    <property type="component" value="Unassembled WGS sequence"/>
</dbReference>